<dbReference type="EC" id="2.7.11.1" evidence="1"/>
<proteinExistence type="predicted"/>
<keyword evidence="4 7" id="KW-0547">Nucleotide-binding</keyword>
<dbReference type="PANTHER" id="PTHR43289:SF6">
    <property type="entry name" value="SERINE_THREONINE-PROTEIN KINASE NEKL-3"/>
    <property type="match status" value="1"/>
</dbReference>
<keyword evidence="6 7" id="KW-0067">ATP-binding</keyword>
<evidence type="ECO:0000256" key="8">
    <source>
        <dbReference type="SAM" id="MobiDB-lite"/>
    </source>
</evidence>
<evidence type="ECO:0000313" key="11">
    <source>
        <dbReference type="Proteomes" id="UP000192840"/>
    </source>
</evidence>
<feature type="region of interest" description="Disordered" evidence="8">
    <location>
        <begin position="311"/>
        <end position="338"/>
    </location>
</feature>
<dbReference type="InterPro" id="IPR000719">
    <property type="entry name" value="Prot_kinase_dom"/>
</dbReference>
<evidence type="ECO:0000256" key="1">
    <source>
        <dbReference type="ARBA" id="ARBA00012513"/>
    </source>
</evidence>
<organism evidence="10 11">
    <name type="scientific">Lentzea albidocapillata</name>
    <dbReference type="NCBI Taxonomy" id="40571"/>
    <lineage>
        <taxon>Bacteria</taxon>
        <taxon>Bacillati</taxon>
        <taxon>Actinomycetota</taxon>
        <taxon>Actinomycetes</taxon>
        <taxon>Pseudonocardiales</taxon>
        <taxon>Pseudonocardiaceae</taxon>
        <taxon>Lentzea</taxon>
    </lineage>
</organism>
<dbReference type="PROSITE" id="PS50011">
    <property type="entry name" value="PROTEIN_KINASE_DOM"/>
    <property type="match status" value="1"/>
</dbReference>
<protein>
    <recommendedName>
        <fullName evidence="1">non-specific serine/threonine protein kinase</fullName>
        <ecNumber evidence="1">2.7.11.1</ecNumber>
    </recommendedName>
</protein>
<dbReference type="EMBL" id="FWYC01000004">
    <property type="protein sequence ID" value="SMC67986.1"/>
    <property type="molecule type" value="Genomic_DNA"/>
</dbReference>
<dbReference type="PANTHER" id="PTHR43289">
    <property type="entry name" value="MITOGEN-ACTIVATED PROTEIN KINASE KINASE KINASE 20-RELATED"/>
    <property type="match status" value="1"/>
</dbReference>
<evidence type="ECO:0000256" key="6">
    <source>
        <dbReference type="ARBA" id="ARBA00022840"/>
    </source>
</evidence>
<dbReference type="PROSITE" id="PS00107">
    <property type="entry name" value="PROTEIN_KINASE_ATP"/>
    <property type="match status" value="1"/>
</dbReference>
<dbReference type="Gene3D" id="1.10.510.10">
    <property type="entry name" value="Transferase(Phosphotransferase) domain 1"/>
    <property type="match status" value="1"/>
</dbReference>
<gene>
    <name evidence="10" type="ORF">SAMN05660733_01076</name>
</gene>
<dbReference type="PROSITE" id="PS00108">
    <property type="entry name" value="PROTEIN_KINASE_ST"/>
    <property type="match status" value="1"/>
</dbReference>
<evidence type="ECO:0000256" key="2">
    <source>
        <dbReference type="ARBA" id="ARBA00022527"/>
    </source>
</evidence>
<dbReference type="CDD" id="cd14014">
    <property type="entry name" value="STKc_PknB_like"/>
    <property type="match status" value="1"/>
</dbReference>
<feature type="domain" description="Protein kinase" evidence="9">
    <location>
        <begin position="11"/>
        <end position="266"/>
    </location>
</feature>
<evidence type="ECO:0000256" key="3">
    <source>
        <dbReference type="ARBA" id="ARBA00022679"/>
    </source>
</evidence>
<dbReference type="SMART" id="SM00220">
    <property type="entry name" value="S_TKc"/>
    <property type="match status" value="1"/>
</dbReference>
<keyword evidence="11" id="KW-1185">Reference proteome</keyword>
<keyword evidence="3" id="KW-0808">Transferase</keyword>
<sequence>MQQQRLVANRYALLAELGRGAMGVVWRAQDQVLGRAVALKELHPPQGIAAEERHVLEERMLREARTAGRLNHPAVVTVYDIVRENDRTYLAMELVDALDLATIVQKHGPRDSTWMAGVALQVLGALEAAHSAGIVHRDVKPSNIMVRPDGAVKLTDFGIAQATDDPRLTHNGGIVGSPAYMSPDRLHGWEASPASDLWALGVTMAHAVEGVSPFERTSTASTLHAVMNEPPVLRQASPALADVIRGFLTVDPNRRLTAPHARHMLTAIAQGAPAVPLPRNKKSTAVKIAAVVVGVAVLAGAAFAGYQAFKPESSNAGQNTGTNQPSENSTEWTEAASLPVGAPLPSRRIATFGRGGDVPEWNLSGTQCAKDFLTQGSPVRTDVPCNGPHGIQLFSAATPLWDKPKDIAYPGTKWLADFTENYCTEQFKAIEPNIKEPIGFTGLVPTQKEWEAYNDAATPGRQEVLCVLWKQDRSPLAGSLVG</sequence>
<evidence type="ECO:0000313" key="10">
    <source>
        <dbReference type="EMBL" id="SMC67986.1"/>
    </source>
</evidence>
<reference evidence="11" key="1">
    <citation type="submission" date="2017-04" db="EMBL/GenBank/DDBJ databases">
        <authorList>
            <person name="Varghese N."/>
            <person name="Submissions S."/>
        </authorList>
    </citation>
    <scope>NUCLEOTIDE SEQUENCE [LARGE SCALE GENOMIC DNA]</scope>
    <source>
        <strain evidence="11">DSM 44073</strain>
    </source>
</reference>
<evidence type="ECO:0000256" key="4">
    <source>
        <dbReference type="ARBA" id="ARBA00022741"/>
    </source>
</evidence>
<dbReference type="Pfam" id="PF00069">
    <property type="entry name" value="Pkinase"/>
    <property type="match status" value="1"/>
</dbReference>
<dbReference type="GO" id="GO:0005524">
    <property type="term" value="F:ATP binding"/>
    <property type="evidence" value="ECO:0007669"/>
    <property type="project" value="UniProtKB-UniRule"/>
</dbReference>
<evidence type="ECO:0000259" key="9">
    <source>
        <dbReference type="PROSITE" id="PS50011"/>
    </source>
</evidence>
<accession>A0A1W2B4Y2</accession>
<dbReference type="eggNOG" id="COG0515">
    <property type="taxonomic scope" value="Bacteria"/>
</dbReference>
<dbReference type="SUPFAM" id="SSF56112">
    <property type="entry name" value="Protein kinase-like (PK-like)"/>
    <property type="match status" value="1"/>
</dbReference>
<feature type="binding site" evidence="7">
    <location>
        <position position="40"/>
    </location>
    <ligand>
        <name>ATP</name>
        <dbReference type="ChEBI" id="CHEBI:30616"/>
    </ligand>
</feature>
<dbReference type="InterPro" id="IPR008271">
    <property type="entry name" value="Ser/Thr_kinase_AS"/>
</dbReference>
<dbReference type="Proteomes" id="UP000192840">
    <property type="component" value="Unassembled WGS sequence"/>
</dbReference>
<dbReference type="AlphaFoldDB" id="A0A1W2B4Y2"/>
<feature type="compositionally biased region" description="Polar residues" evidence="8">
    <location>
        <begin position="312"/>
        <end position="332"/>
    </location>
</feature>
<dbReference type="RefSeq" id="WP_030478477.1">
    <property type="nucleotide sequence ID" value="NZ_FWYC01000004.1"/>
</dbReference>
<keyword evidence="5 10" id="KW-0418">Kinase</keyword>
<name>A0A1W2B4Y2_9PSEU</name>
<dbReference type="Gene3D" id="3.30.200.20">
    <property type="entry name" value="Phosphorylase Kinase, domain 1"/>
    <property type="match status" value="1"/>
</dbReference>
<evidence type="ECO:0000256" key="5">
    <source>
        <dbReference type="ARBA" id="ARBA00022777"/>
    </source>
</evidence>
<keyword evidence="2" id="KW-0723">Serine/threonine-protein kinase</keyword>
<dbReference type="InterPro" id="IPR011009">
    <property type="entry name" value="Kinase-like_dom_sf"/>
</dbReference>
<evidence type="ECO:0000256" key="7">
    <source>
        <dbReference type="PROSITE-ProRule" id="PRU10141"/>
    </source>
</evidence>
<dbReference type="InterPro" id="IPR017441">
    <property type="entry name" value="Protein_kinase_ATP_BS"/>
</dbReference>
<dbReference type="STRING" id="40571.SAMN05660733_01076"/>
<dbReference type="GO" id="GO:0004674">
    <property type="term" value="F:protein serine/threonine kinase activity"/>
    <property type="evidence" value="ECO:0007669"/>
    <property type="project" value="UniProtKB-KW"/>
</dbReference>